<feature type="region of interest" description="Disordered" evidence="1">
    <location>
        <begin position="201"/>
        <end position="318"/>
    </location>
</feature>
<evidence type="ECO:0000313" key="3">
    <source>
        <dbReference type="EMBL" id="KAJ2796881.1"/>
    </source>
</evidence>
<dbReference type="AlphaFoldDB" id="A0A9W8HPX0"/>
<dbReference type="PROSITE" id="PS50010">
    <property type="entry name" value="DH_2"/>
    <property type="match status" value="1"/>
</dbReference>
<keyword evidence="4" id="KW-1185">Reference proteome</keyword>
<dbReference type="Proteomes" id="UP001140094">
    <property type="component" value="Unassembled WGS sequence"/>
</dbReference>
<organism evidence="3 4">
    <name type="scientific">Coemansia guatemalensis</name>
    <dbReference type="NCBI Taxonomy" id="2761395"/>
    <lineage>
        <taxon>Eukaryota</taxon>
        <taxon>Fungi</taxon>
        <taxon>Fungi incertae sedis</taxon>
        <taxon>Zoopagomycota</taxon>
        <taxon>Kickxellomycotina</taxon>
        <taxon>Kickxellomycetes</taxon>
        <taxon>Kickxellales</taxon>
        <taxon>Kickxellaceae</taxon>
        <taxon>Coemansia</taxon>
    </lineage>
</organism>
<gene>
    <name evidence="3" type="ORF">H4R20_005385</name>
</gene>
<reference evidence="3" key="1">
    <citation type="submission" date="2022-07" db="EMBL/GenBank/DDBJ databases">
        <title>Phylogenomic reconstructions and comparative analyses of Kickxellomycotina fungi.</title>
        <authorList>
            <person name="Reynolds N.K."/>
            <person name="Stajich J.E."/>
            <person name="Barry K."/>
            <person name="Grigoriev I.V."/>
            <person name="Crous P."/>
            <person name="Smith M.E."/>
        </authorList>
    </citation>
    <scope>NUCLEOTIDE SEQUENCE</scope>
    <source>
        <strain evidence="3">NRRL 1565</strain>
    </source>
</reference>
<dbReference type="OrthoDB" id="1716625at2759"/>
<feature type="compositionally biased region" description="Basic residues" evidence="1">
    <location>
        <begin position="202"/>
        <end position="212"/>
    </location>
</feature>
<dbReference type="Pfam" id="PF00621">
    <property type="entry name" value="RhoGEF"/>
    <property type="match status" value="1"/>
</dbReference>
<accession>A0A9W8HPX0</accession>
<dbReference type="Gene3D" id="1.20.900.10">
    <property type="entry name" value="Dbl homology (DH) domain"/>
    <property type="match status" value="1"/>
</dbReference>
<dbReference type="InterPro" id="IPR000219">
    <property type="entry name" value="DH_dom"/>
</dbReference>
<dbReference type="SUPFAM" id="SSF48065">
    <property type="entry name" value="DBL homology domain (DH-domain)"/>
    <property type="match status" value="1"/>
</dbReference>
<feature type="domain" description="DH" evidence="2">
    <location>
        <begin position="126"/>
        <end position="190"/>
    </location>
</feature>
<evidence type="ECO:0000256" key="1">
    <source>
        <dbReference type="SAM" id="MobiDB-lite"/>
    </source>
</evidence>
<dbReference type="InterPro" id="IPR035899">
    <property type="entry name" value="DBL_dom_sf"/>
</dbReference>
<name>A0A9W8HPX0_9FUNG</name>
<feature type="compositionally biased region" description="Low complexity" evidence="1">
    <location>
        <begin position="30"/>
        <end position="39"/>
    </location>
</feature>
<feature type="non-terminal residue" evidence="3">
    <location>
        <position position="318"/>
    </location>
</feature>
<feature type="compositionally biased region" description="Polar residues" evidence="1">
    <location>
        <begin position="307"/>
        <end position="318"/>
    </location>
</feature>
<feature type="region of interest" description="Disordered" evidence="1">
    <location>
        <begin position="20"/>
        <end position="104"/>
    </location>
</feature>
<protein>
    <recommendedName>
        <fullName evidence="2">DH domain-containing protein</fullName>
    </recommendedName>
</protein>
<evidence type="ECO:0000259" key="2">
    <source>
        <dbReference type="PROSITE" id="PS50010"/>
    </source>
</evidence>
<evidence type="ECO:0000313" key="4">
    <source>
        <dbReference type="Proteomes" id="UP001140094"/>
    </source>
</evidence>
<feature type="compositionally biased region" description="Polar residues" evidence="1">
    <location>
        <begin position="216"/>
        <end position="272"/>
    </location>
</feature>
<dbReference type="EMBL" id="JANBUO010001776">
    <property type="protein sequence ID" value="KAJ2796881.1"/>
    <property type="molecule type" value="Genomic_DNA"/>
</dbReference>
<dbReference type="GO" id="GO:0005085">
    <property type="term" value="F:guanyl-nucleotide exchange factor activity"/>
    <property type="evidence" value="ECO:0007669"/>
    <property type="project" value="InterPro"/>
</dbReference>
<sequence length="318" mass="34548">MTDAGQPYTLQIEDDEKARLNAIYSEYQDSASSATPPSSESHRPSRSSSIAKRPTPAAVAEAAEALRVNTNPQNLEDGLSDDAEPKDSFSQPPPPLQSLRTDQDGIVGSSDAARLQLEMERQRESKRKAALFELVDTERTYTDDLRMVVELFLLPIQLLGNRKIVDVIFGDMVKITEMNGKMYLDMITRLGPLACLVDPKRASRNRRKKKNALKPTVSSHISSHPRSVLQGSSIRSPTTPVLVSASASSTMSRRLSNPNEPSYSSPRASVHSSGEPGSVHDAASLNRVGSRNEDHRSMLSNGDDMSIRTSASGGSSGD</sequence>
<proteinExistence type="predicted"/>
<comment type="caution">
    <text evidence="3">The sequence shown here is derived from an EMBL/GenBank/DDBJ whole genome shotgun (WGS) entry which is preliminary data.</text>
</comment>